<dbReference type="Proteomes" id="UP000295601">
    <property type="component" value="Unassembled WGS sequence"/>
</dbReference>
<dbReference type="GO" id="GO:0016301">
    <property type="term" value="F:kinase activity"/>
    <property type="evidence" value="ECO:0007669"/>
    <property type="project" value="UniProtKB-KW"/>
</dbReference>
<dbReference type="InterPro" id="IPR043129">
    <property type="entry name" value="ATPase_NBD"/>
</dbReference>
<dbReference type="InterPro" id="IPR018484">
    <property type="entry name" value="FGGY_N"/>
</dbReference>
<comment type="caution">
    <text evidence="6">The sequence shown here is derived from an EMBL/GenBank/DDBJ whole genome shotgun (WGS) entry which is preliminary data.</text>
</comment>
<dbReference type="SUPFAM" id="SSF53067">
    <property type="entry name" value="Actin-like ATPase domain"/>
    <property type="match status" value="2"/>
</dbReference>
<comment type="similarity">
    <text evidence="1">Belongs to the FGGY kinase family.</text>
</comment>
<organism evidence="6 7">
    <name type="scientific">Leucobacter luti</name>
    <dbReference type="NCBI Taxonomy" id="340320"/>
    <lineage>
        <taxon>Bacteria</taxon>
        <taxon>Bacillati</taxon>
        <taxon>Actinomycetota</taxon>
        <taxon>Actinomycetes</taxon>
        <taxon>Micrococcales</taxon>
        <taxon>Microbacteriaceae</taxon>
        <taxon>Leucobacter</taxon>
    </lineage>
</organism>
<evidence type="ECO:0000259" key="5">
    <source>
        <dbReference type="Pfam" id="PF02782"/>
    </source>
</evidence>
<dbReference type="Pfam" id="PF00370">
    <property type="entry name" value="FGGY_N"/>
    <property type="match status" value="1"/>
</dbReference>
<proteinExistence type="inferred from homology"/>
<dbReference type="Pfam" id="PF02782">
    <property type="entry name" value="FGGY_C"/>
    <property type="match status" value="1"/>
</dbReference>
<feature type="domain" description="Carbohydrate kinase FGGY N-terminal" evidence="4">
    <location>
        <begin position="8"/>
        <end position="240"/>
    </location>
</feature>
<keyword evidence="7" id="KW-1185">Reference proteome</keyword>
<reference evidence="6 7" key="1">
    <citation type="submission" date="2019-03" db="EMBL/GenBank/DDBJ databases">
        <title>Genomic analyses of the natural microbiome of Caenorhabditis elegans.</title>
        <authorList>
            <person name="Samuel B."/>
        </authorList>
    </citation>
    <scope>NUCLEOTIDE SEQUENCE [LARGE SCALE GENOMIC DNA]</scope>
    <source>
        <strain evidence="6 7">JUb18</strain>
    </source>
</reference>
<keyword evidence="3 6" id="KW-0418">Kinase</keyword>
<feature type="domain" description="Carbohydrate kinase FGGY C-terminal" evidence="5">
    <location>
        <begin position="252"/>
        <end position="429"/>
    </location>
</feature>
<dbReference type="AlphaFoldDB" id="A0A4R6RTZ4"/>
<evidence type="ECO:0000256" key="2">
    <source>
        <dbReference type="ARBA" id="ARBA00022679"/>
    </source>
</evidence>
<keyword evidence="2" id="KW-0808">Transferase</keyword>
<dbReference type="Gene3D" id="3.30.420.40">
    <property type="match status" value="2"/>
</dbReference>
<evidence type="ECO:0000256" key="3">
    <source>
        <dbReference type="ARBA" id="ARBA00022777"/>
    </source>
</evidence>
<evidence type="ECO:0000313" key="6">
    <source>
        <dbReference type="EMBL" id="TDP89817.1"/>
    </source>
</evidence>
<protein>
    <submittedName>
        <fullName evidence="6">Xylulokinase</fullName>
    </submittedName>
</protein>
<evidence type="ECO:0000313" key="7">
    <source>
        <dbReference type="Proteomes" id="UP000295601"/>
    </source>
</evidence>
<name>A0A4R6RTZ4_9MICO</name>
<dbReference type="PANTHER" id="PTHR43095">
    <property type="entry name" value="SUGAR KINASE"/>
    <property type="match status" value="1"/>
</dbReference>
<dbReference type="InterPro" id="IPR050406">
    <property type="entry name" value="FGGY_Carb_Kinase"/>
</dbReference>
<gene>
    <name evidence="6" type="ORF">EDF62_3115</name>
</gene>
<dbReference type="PANTHER" id="PTHR43095:SF2">
    <property type="entry name" value="GLUCONOKINASE"/>
    <property type="match status" value="1"/>
</dbReference>
<dbReference type="EMBL" id="SNYA01000008">
    <property type="protein sequence ID" value="TDP89817.1"/>
    <property type="molecule type" value="Genomic_DNA"/>
</dbReference>
<dbReference type="GO" id="GO:0005975">
    <property type="term" value="P:carbohydrate metabolic process"/>
    <property type="evidence" value="ECO:0007669"/>
    <property type="project" value="InterPro"/>
</dbReference>
<sequence length="488" mass="50885">MAQRTGIAIGLDLGTSSLKAIAVEIETGRVIERVRQPYPTHRPEPSAAEQAPRDWMAAVVGALGRLAAATRAADWVGIALSAMLPTMVRLDASGEPIGNAIVWEDNRAEPEARHLREHYPEATAYARTGQLMDGRYLVPMSARLARLDPASAERVARIVGAKDYVFAQLTGELLTDPSTAAGSGVYDLARGEYATGAWGALPTVAAATTLRGLHPGVARLVGTAPGIPVALGAADSVLGAEALGARPGHDIAIISGTSTVVLGLRETLALEPKNRALVTPLARGGYGFEMDLVATGSAFQWLAQLTGAASPAVLLEEAAPISPIEAPETLPFVGPGEQGALWDSALRGAFLGLTLGTTRGALMRGLITGVILELRRCVAVLAESPDARILVAGSSLSSELMLQDLADATGLQVAADRSDADHSALGAVGVLLDGLALPALPPITTFERFDPRPDRAVMWAELAARQETAIARERERVAGENAGERETS</sequence>
<accession>A0A4R6RTZ4</accession>
<dbReference type="InterPro" id="IPR000577">
    <property type="entry name" value="Carb_kinase_FGGY"/>
</dbReference>
<dbReference type="OrthoDB" id="9805576at2"/>
<dbReference type="PIRSF" id="PIRSF000538">
    <property type="entry name" value="GlpK"/>
    <property type="match status" value="1"/>
</dbReference>
<evidence type="ECO:0000256" key="1">
    <source>
        <dbReference type="ARBA" id="ARBA00009156"/>
    </source>
</evidence>
<dbReference type="InterPro" id="IPR018485">
    <property type="entry name" value="FGGY_C"/>
</dbReference>
<evidence type="ECO:0000259" key="4">
    <source>
        <dbReference type="Pfam" id="PF00370"/>
    </source>
</evidence>
<dbReference type="RefSeq" id="WP_133617666.1">
    <property type="nucleotide sequence ID" value="NZ_CP080492.1"/>
</dbReference>